<gene>
    <name evidence="1" type="ORF">AFE02nite_24620</name>
</gene>
<keyword evidence="2" id="KW-1185">Reference proteome</keyword>
<evidence type="ECO:0000313" key="1">
    <source>
        <dbReference type="EMBL" id="GEN80728.1"/>
    </source>
</evidence>
<sequence>MTTIAVDARTFRLRMPVLWLGRVRGSVVVRVTEQVELHVERRQAGHRAPSGRVAAARAETHLEELRTAALAQRLPGF</sequence>
<accession>A0A511YZV2</accession>
<dbReference type="Proteomes" id="UP000321484">
    <property type="component" value="Unassembled WGS sequence"/>
</dbReference>
<comment type="caution">
    <text evidence="1">The sequence shown here is derived from an EMBL/GenBank/DDBJ whole genome shotgun (WGS) entry which is preliminary data.</text>
</comment>
<organism evidence="1 2">
    <name type="scientific">Actinotalea fermentans</name>
    <dbReference type="NCBI Taxonomy" id="43671"/>
    <lineage>
        <taxon>Bacteria</taxon>
        <taxon>Bacillati</taxon>
        <taxon>Actinomycetota</taxon>
        <taxon>Actinomycetes</taxon>
        <taxon>Micrococcales</taxon>
        <taxon>Cellulomonadaceae</taxon>
        <taxon>Actinotalea</taxon>
    </lineage>
</organism>
<protein>
    <submittedName>
        <fullName evidence="1">Uncharacterized protein</fullName>
    </submittedName>
</protein>
<dbReference type="RefSeq" id="WP_034245361.1">
    <property type="nucleotide sequence ID" value="NZ_BJYK01000009.1"/>
</dbReference>
<proteinExistence type="predicted"/>
<name>A0A511YZV2_9CELL</name>
<evidence type="ECO:0000313" key="2">
    <source>
        <dbReference type="Proteomes" id="UP000321484"/>
    </source>
</evidence>
<reference evidence="1 2" key="1">
    <citation type="submission" date="2019-07" db="EMBL/GenBank/DDBJ databases">
        <title>Whole genome shotgun sequence of Actinotalea fermentans NBRC 105374.</title>
        <authorList>
            <person name="Hosoyama A."/>
            <person name="Uohara A."/>
            <person name="Ohji S."/>
            <person name="Ichikawa N."/>
        </authorList>
    </citation>
    <scope>NUCLEOTIDE SEQUENCE [LARGE SCALE GENOMIC DNA]</scope>
    <source>
        <strain evidence="1 2">NBRC 105374</strain>
    </source>
</reference>
<dbReference type="AlphaFoldDB" id="A0A511YZV2"/>
<dbReference type="EMBL" id="BJYK01000009">
    <property type="protein sequence ID" value="GEN80728.1"/>
    <property type="molecule type" value="Genomic_DNA"/>
</dbReference>